<dbReference type="Proteomes" id="UP000254253">
    <property type="component" value="Unassembled WGS sequence"/>
</dbReference>
<keyword evidence="2" id="KW-1185">Reference proteome</keyword>
<dbReference type="EMBL" id="UFRN01000002">
    <property type="protein sequence ID" value="SUT91345.1"/>
    <property type="molecule type" value="Genomic_DNA"/>
</dbReference>
<evidence type="ECO:0000313" key="2">
    <source>
        <dbReference type="Proteomes" id="UP000254253"/>
    </source>
</evidence>
<accession>A0A380TUM9</accession>
<gene>
    <name evidence="1" type="ORF">NCTC4191_00526</name>
</gene>
<dbReference type="AlphaFoldDB" id="A0A380TUM9"/>
<name>A0A380TUM9_ACTLI</name>
<reference evidence="1 2" key="1">
    <citation type="submission" date="2018-06" db="EMBL/GenBank/DDBJ databases">
        <authorList>
            <consortium name="Pathogen Informatics"/>
            <person name="Doyle S."/>
        </authorList>
    </citation>
    <scope>NUCLEOTIDE SEQUENCE [LARGE SCALE GENOMIC DNA]</scope>
    <source>
        <strain evidence="1 2">NCTC4191</strain>
    </source>
</reference>
<proteinExistence type="predicted"/>
<organism evidence="1 2">
    <name type="scientific">Actinobacillus lignieresii</name>
    <dbReference type="NCBI Taxonomy" id="720"/>
    <lineage>
        <taxon>Bacteria</taxon>
        <taxon>Pseudomonadati</taxon>
        <taxon>Pseudomonadota</taxon>
        <taxon>Gammaproteobacteria</taxon>
        <taxon>Pasteurellales</taxon>
        <taxon>Pasteurellaceae</taxon>
        <taxon>Actinobacillus</taxon>
    </lineage>
</organism>
<sequence>MSFIQELRASSTLKAPIFVPTVFWFYKLGN</sequence>
<evidence type="ECO:0000313" key="1">
    <source>
        <dbReference type="EMBL" id="SUT91345.1"/>
    </source>
</evidence>
<protein>
    <submittedName>
        <fullName evidence="1">Choline/carnitine/betaine transporter</fullName>
    </submittedName>
</protein>